<dbReference type="Pfam" id="PF04245">
    <property type="entry name" value="NA37"/>
    <property type="match status" value="1"/>
</dbReference>
<reference evidence="4 5" key="1">
    <citation type="submission" date="2017-10" db="EMBL/GenBank/DDBJ databases">
        <title>Genomics of the genus Arcobacter.</title>
        <authorList>
            <person name="Perez-Cataluna A."/>
            <person name="Figueras M.J."/>
        </authorList>
    </citation>
    <scope>NUCLEOTIDE SEQUENCE [LARGE SCALE GENOMIC DNA]</scope>
    <source>
        <strain evidence="4 5">DSM 24636</strain>
    </source>
</reference>
<name>A0A4Q0Y1V2_9BACT</name>
<evidence type="ECO:0000256" key="3">
    <source>
        <dbReference type="ARBA" id="ARBA00022490"/>
    </source>
</evidence>
<dbReference type="GO" id="GO:0005737">
    <property type="term" value="C:cytoplasm"/>
    <property type="evidence" value="ECO:0007669"/>
    <property type="project" value="UniProtKB-SubCell"/>
</dbReference>
<dbReference type="RefSeq" id="WP_129081395.1">
    <property type="nucleotide sequence ID" value="NZ_CP041070.1"/>
</dbReference>
<dbReference type="InterPro" id="IPR007358">
    <property type="entry name" value="Nucleoid_associated_NdpA"/>
</dbReference>
<comment type="subcellular location">
    <subcellularLocation>
        <location evidence="1">Cytoplasm</location>
    </subcellularLocation>
</comment>
<comment type="caution">
    <text evidence="4">The sequence shown here is derived from an EMBL/GenBank/DDBJ whole genome shotgun (WGS) entry which is preliminary data.</text>
</comment>
<dbReference type="PANTHER" id="PTHR38772">
    <property type="match status" value="1"/>
</dbReference>
<dbReference type="PANTHER" id="PTHR38772:SF1">
    <property type="entry name" value="NUCLEOID-ASSOCIATED PROTEIN YEJK"/>
    <property type="match status" value="1"/>
</dbReference>
<keyword evidence="3" id="KW-0963">Cytoplasm</keyword>
<protein>
    <recommendedName>
        <fullName evidence="6">Nucleoid-associated protein</fullName>
    </recommendedName>
</protein>
<dbReference type="GO" id="GO:0003690">
    <property type="term" value="F:double-stranded DNA binding"/>
    <property type="evidence" value="ECO:0007669"/>
    <property type="project" value="TreeGrafter"/>
</dbReference>
<dbReference type="EMBL" id="PDKO01000002">
    <property type="protein sequence ID" value="RXJ64057.1"/>
    <property type="molecule type" value="Genomic_DNA"/>
</dbReference>
<dbReference type="OrthoDB" id="9131762at2"/>
<organism evidence="4 5">
    <name type="scientific">Halarcobacter anaerophilus</name>
    <dbReference type="NCBI Taxonomy" id="877500"/>
    <lineage>
        <taxon>Bacteria</taxon>
        <taxon>Pseudomonadati</taxon>
        <taxon>Campylobacterota</taxon>
        <taxon>Epsilonproteobacteria</taxon>
        <taxon>Campylobacterales</taxon>
        <taxon>Arcobacteraceae</taxon>
        <taxon>Halarcobacter</taxon>
    </lineage>
</organism>
<dbReference type="GO" id="GO:0003727">
    <property type="term" value="F:single-stranded RNA binding"/>
    <property type="evidence" value="ECO:0007669"/>
    <property type="project" value="TreeGrafter"/>
</dbReference>
<evidence type="ECO:0008006" key="6">
    <source>
        <dbReference type="Google" id="ProtNLM"/>
    </source>
</evidence>
<dbReference type="GO" id="GO:0043590">
    <property type="term" value="C:bacterial nucleoid"/>
    <property type="evidence" value="ECO:0007669"/>
    <property type="project" value="TreeGrafter"/>
</dbReference>
<sequence>MEKSFILNKIVLHRINKTQGVKDGEVKERKALLDISDEDIEKFAQTVSFSYHKRTTKEYGQFKERPEPTFKRLIDKYITLPSDESFLDFSQVAAQHLTDEMNKKPQSTGGYLIVADYKMRDRFIMIVLLNKKFGFTANDSSLVIKMINELNTDQIAMAGFINIDSYSSDEERKYLSFMKGVKDVSEYFVDFMGADEKKESSKETTKLFVSTLNNYLKETFDEEKIQSLQMRIYNLCDEKIKNKEPLTMESVSNFIDPDNPKGFFDYINENQIELSNTIESINRSEIKKLELFKYTGKGIKLSFQRKLYDDGDIYLSENKDKLIIKIDDKLKQVIEEEL</sequence>
<accession>A0A4Q0Y1V2</accession>
<evidence type="ECO:0000256" key="2">
    <source>
        <dbReference type="ARBA" id="ARBA00009035"/>
    </source>
</evidence>
<proteinExistence type="inferred from homology"/>
<dbReference type="Proteomes" id="UP000290191">
    <property type="component" value="Unassembled WGS sequence"/>
</dbReference>
<comment type="similarity">
    <text evidence="2">Belongs to the YejK family.</text>
</comment>
<evidence type="ECO:0000256" key="1">
    <source>
        <dbReference type="ARBA" id="ARBA00004496"/>
    </source>
</evidence>
<gene>
    <name evidence="4" type="ORF">CRV06_03715</name>
</gene>
<keyword evidence="5" id="KW-1185">Reference proteome</keyword>
<evidence type="ECO:0000313" key="4">
    <source>
        <dbReference type="EMBL" id="RXJ64057.1"/>
    </source>
</evidence>
<dbReference type="AlphaFoldDB" id="A0A4Q0Y1V2"/>
<evidence type="ECO:0000313" key="5">
    <source>
        <dbReference type="Proteomes" id="UP000290191"/>
    </source>
</evidence>